<sequence length="104" mass="11562">MPILRLGKLKTGKGSILYSAQKSQFPEPITLSDNFLLRLRILGYNPKPSCHFGNIKAKLSEQGQIIGENNIHMAAHAYNENLVFVSENLPGFESLEGLPCAHWV</sequence>
<dbReference type="EMBL" id="SNYQ01000001">
    <property type="protein sequence ID" value="TDQ59503.1"/>
    <property type="molecule type" value="Genomic_DNA"/>
</dbReference>
<evidence type="ECO:0000313" key="1">
    <source>
        <dbReference type="EMBL" id="TDQ59503.1"/>
    </source>
</evidence>
<dbReference type="SUPFAM" id="SSF88723">
    <property type="entry name" value="PIN domain-like"/>
    <property type="match status" value="1"/>
</dbReference>
<evidence type="ECO:0008006" key="3">
    <source>
        <dbReference type="Google" id="ProtNLM"/>
    </source>
</evidence>
<keyword evidence="2" id="KW-1185">Reference proteome</keyword>
<dbReference type="AlphaFoldDB" id="A0A4V3D9Y7"/>
<accession>A0A4V3D9Y7</accession>
<name>A0A4V3D9Y7_9PAST</name>
<dbReference type="Proteomes" id="UP000295657">
    <property type="component" value="Unassembled WGS sequence"/>
</dbReference>
<comment type="caution">
    <text evidence="1">The sequence shown here is derived from an EMBL/GenBank/DDBJ whole genome shotgun (WGS) entry which is preliminary data.</text>
</comment>
<gene>
    <name evidence="1" type="ORF">EDC45_0151</name>
</gene>
<proteinExistence type="predicted"/>
<dbReference type="Gene3D" id="3.40.50.1010">
    <property type="entry name" value="5'-nuclease"/>
    <property type="match status" value="1"/>
</dbReference>
<organism evidence="1 2">
    <name type="scientific">Mesocricetibacter intestinalis</name>
    <dbReference type="NCBI Taxonomy" id="1521930"/>
    <lineage>
        <taxon>Bacteria</taxon>
        <taxon>Pseudomonadati</taxon>
        <taxon>Pseudomonadota</taxon>
        <taxon>Gammaproteobacteria</taxon>
        <taxon>Pasteurellales</taxon>
        <taxon>Pasteurellaceae</taxon>
        <taxon>Mesocricetibacter</taxon>
    </lineage>
</organism>
<evidence type="ECO:0000313" key="2">
    <source>
        <dbReference type="Proteomes" id="UP000295657"/>
    </source>
</evidence>
<dbReference type="InterPro" id="IPR029060">
    <property type="entry name" value="PIN-like_dom_sf"/>
</dbReference>
<reference evidence="1 2" key="1">
    <citation type="submission" date="2019-03" db="EMBL/GenBank/DDBJ databases">
        <title>Genomic Encyclopedia of Type Strains, Phase IV (KMG-IV): sequencing the most valuable type-strain genomes for metagenomic binning, comparative biology and taxonomic classification.</title>
        <authorList>
            <person name="Goeker M."/>
        </authorList>
    </citation>
    <scope>NUCLEOTIDE SEQUENCE [LARGE SCALE GENOMIC DNA]</scope>
    <source>
        <strain evidence="1 2">DSM 28403</strain>
    </source>
</reference>
<protein>
    <recommendedName>
        <fullName evidence="3">PIN domain-containing protein</fullName>
    </recommendedName>
</protein>